<gene>
    <name evidence="2" type="ORF">E5352_09935</name>
</gene>
<dbReference type="Pfam" id="PF11445">
    <property type="entry name" value="DUF2894"/>
    <property type="match status" value="1"/>
</dbReference>
<dbReference type="RefSeq" id="WP_136004840.1">
    <property type="nucleotide sequence ID" value="NZ_SRYW01000007.1"/>
</dbReference>
<feature type="region of interest" description="Disordered" evidence="1">
    <location>
        <begin position="194"/>
        <end position="217"/>
    </location>
</feature>
<comment type="caution">
    <text evidence="2">The sequence shown here is derived from an EMBL/GenBank/DDBJ whole genome shotgun (WGS) entry which is preliminary data.</text>
</comment>
<sequence>MRTDRTDPRAQLAEWLAQPAAGHTPWRLQAMQSLAERAQDHDGAARAQLEQTLATRVAAYAQALTIPVPAAPATPPGTRPGQAALHALRGALRAQTADAPGADRLSAAPSPTPSAFPAMPAVAEFQALWTAVRTRSQVRQSLAQGPGDGGPLNSAVLIHRAMTRMGELAPGYLRHFMAYVDALAWMEHLQQGGLLGGKEGPRPSAGKPRRPRARKPG</sequence>
<accession>A0A4S2CZS8</accession>
<evidence type="ECO:0000313" key="3">
    <source>
        <dbReference type="Proteomes" id="UP000306631"/>
    </source>
</evidence>
<organism evidence="2 3">
    <name type="scientific">Stenotrophomonas maltophilia</name>
    <name type="common">Pseudomonas maltophilia</name>
    <name type="synonym">Xanthomonas maltophilia</name>
    <dbReference type="NCBI Taxonomy" id="40324"/>
    <lineage>
        <taxon>Bacteria</taxon>
        <taxon>Pseudomonadati</taxon>
        <taxon>Pseudomonadota</taxon>
        <taxon>Gammaproteobacteria</taxon>
        <taxon>Lysobacterales</taxon>
        <taxon>Lysobacteraceae</taxon>
        <taxon>Stenotrophomonas</taxon>
        <taxon>Stenotrophomonas maltophilia group</taxon>
    </lineage>
</organism>
<name>A0A4S2CZS8_STEMA</name>
<dbReference type="InterPro" id="IPR021549">
    <property type="entry name" value="DUF2894"/>
</dbReference>
<feature type="compositionally biased region" description="Basic residues" evidence="1">
    <location>
        <begin position="207"/>
        <end position="217"/>
    </location>
</feature>
<dbReference type="EMBL" id="SRYW01000007">
    <property type="protein sequence ID" value="TGY34185.1"/>
    <property type="molecule type" value="Genomic_DNA"/>
</dbReference>
<proteinExistence type="predicted"/>
<reference evidence="2 3" key="1">
    <citation type="submission" date="2019-04" db="EMBL/GenBank/DDBJ databases">
        <title>Microbes associate with the intestines of laboratory mice.</title>
        <authorList>
            <person name="Navarre W."/>
            <person name="Wong E."/>
            <person name="Huang K."/>
            <person name="Tropini C."/>
            <person name="Ng K."/>
            <person name="Yu B."/>
        </authorList>
    </citation>
    <scope>NUCLEOTIDE SEQUENCE [LARGE SCALE GENOMIC DNA]</scope>
    <source>
        <strain evidence="2 3">NM62_B4-13</strain>
    </source>
</reference>
<dbReference type="AlphaFoldDB" id="A0A4S2CZS8"/>
<feature type="region of interest" description="Disordered" evidence="1">
    <location>
        <begin position="92"/>
        <end position="113"/>
    </location>
</feature>
<dbReference type="OrthoDB" id="6025757at2"/>
<protein>
    <submittedName>
        <fullName evidence="2">DUF2894 domain-containing protein</fullName>
    </submittedName>
</protein>
<evidence type="ECO:0000256" key="1">
    <source>
        <dbReference type="SAM" id="MobiDB-lite"/>
    </source>
</evidence>
<evidence type="ECO:0000313" key="2">
    <source>
        <dbReference type="EMBL" id="TGY34185.1"/>
    </source>
</evidence>
<dbReference type="Proteomes" id="UP000306631">
    <property type="component" value="Unassembled WGS sequence"/>
</dbReference>